<dbReference type="Proteomes" id="UP000190162">
    <property type="component" value="Unassembled WGS sequence"/>
</dbReference>
<dbReference type="AlphaFoldDB" id="A0A1T4UZM1"/>
<reference evidence="3" key="1">
    <citation type="submission" date="2017-02" db="EMBL/GenBank/DDBJ databases">
        <authorList>
            <person name="Varghese N."/>
            <person name="Submissions S."/>
        </authorList>
    </citation>
    <scope>NUCLEOTIDE SEQUENCE [LARGE SCALE GENOMIC DNA]</scope>
    <source>
        <strain evidence="3">DSM 22720</strain>
    </source>
</reference>
<gene>
    <name evidence="2" type="ORF">SAMN02745132_02866</name>
</gene>
<sequence>MLRWELAITFSRKHRFNSKGIEENMEIWALLLLGGGALFYYFVLYSKPQDEDWKKLPTLEEYLVANPECRVEDPQLAKCRHCGSEKIVFQTLTGVASDPRFKHICVSCKKVLYRDNSLMS</sequence>
<keyword evidence="1" id="KW-1133">Transmembrane helix</keyword>
<keyword evidence="1" id="KW-0812">Transmembrane</keyword>
<name>A0A1T4UZM1_9GAMM</name>
<proteinExistence type="predicted"/>
<evidence type="ECO:0000256" key="1">
    <source>
        <dbReference type="SAM" id="Phobius"/>
    </source>
</evidence>
<dbReference type="EMBL" id="FUXU01000038">
    <property type="protein sequence ID" value="SKA58102.1"/>
    <property type="molecule type" value="Genomic_DNA"/>
</dbReference>
<keyword evidence="3" id="KW-1185">Reference proteome</keyword>
<evidence type="ECO:0000313" key="2">
    <source>
        <dbReference type="EMBL" id="SKA58102.1"/>
    </source>
</evidence>
<organism evidence="2 3">
    <name type="scientific">Enterovibrio nigricans DSM 22720</name>
    <dbReference type="NCBI Taxonomy" id="1121868"/>
    <lineage>
        <taxon>Bacteria</taxon>
        <taxon>Pseudomonadati</taxon>
        <taxon>Pseudomonadota</taxon>
        <taxon>Gammaproteobacteria</taxon>
        <taxon>Vibrionales</taxon>
        <taxon>Vibrionaceae</taxon>
        <taxon>Enterovibrio</taxon>
    </lineage>
</organism>
<feature type="transmembrane region" description="Helical" evidence="1">
    <location>
        <begin position="27"/>
        <end position="45"/>
    </location>
</feature>
<keyword evidence="1" id="KW-0472">Membrane</keyword>
<evidence type="ECO:0000313" key="3">
    <source>
        <dbReference type="Proteomes" id="UP000190162"/>
    </source>
</evidence>
<protein>
    <submittedName>
        <fullName evidence="2">Uncharacterized protein</fullName>
    </submittedName>
</protein>
<accession>A0A1T4UZM1</accession>